<dbReference type="RefSeq" id="WP_251950771.1">
    <property type="nucleotide sequence ID" value="NZ_CP080572.1"/>
</dbReference>
<dbReference type="Proteomes" id="UP001056425">
    <property type="component" value="Chromosome"/>
</dbReference>
<evidence type="ECO:0000313" key="3">
    <source>
        <dbReference type="Proteomes" id="UP001056425"/>
    </source>
</evidence>
<evidence type="ECO:0000259" key="1">
    <source>
        <dbReference type="Pfam" id="PF13636"/>
    </source>
</evidence>
<dbReference type="GeneID" id="72776710"/>
<accession>A0A9E7MBM2</accession>
<proteinExistence type="predicted"/>
<sequence length="134" mass="15448">MNKKVKKRLIEQYGYAPDLVFEVKPNRRVYAYKPCSFNPRAYTEKGIYFGKIESDGIRLTIEGAFLVGPKAKKNIIEVSKEEAKLWLAGMDLKINKELNGWIILKWGEYYLGCGKAKGGTIKNYVPKERRINLK</sequence>
<dbReference type="Pfam" id="PF13636">
    <property type="entry name" value="Methyltranf_PUA"/>
    <property type="match status" value="1"/>
</dbReference>
<gene>
    <name evidence="2" type="ORF">K1720_00165</name>
</gene>
<dbReference type="KEGG" id="thei:K1720_00165"/>
<dbReference type="EMBL" id="CP080572">
    <property type="protein sequence ID" value="USH00809.1"/>
    <property type="molecule type" value="Genomic_DNA"/>
</dbReference>
<evidence type="ECO:0000313" key="2">
    <source>
        <dbReference type="EMBL" id="USH00809.1"/>
    </source>
</evidence>
<dbReference type="InterPro" id="IPR027391">
    <property type="entry name" value="Nol1_Nop2_Fmu_2"/>
</dbReference>
<name>A0A9E7MBM2_9EURY</name>
<protein>
    <recommendedName>
        <fullName evidence="1">rRNA small subunit methyltransferase F RNA-binding PUA-like domain-containing protein</fullName>
    </recommendedName>
</protein>
<organism evidence="2 3">
    <name type="scientific">Thermococcus argininiproducens</name>
    <dbReference type="NCBI Taxonomy" id="2866384"/>
    <lineage>
        <taxon>Archaea</taxon>
        <taxon>Methanobacteriati</taxon>
        <taxon>Methanobacteriota</taxon>
        <taxon>Thermococci</taxon>
        <taxon>Thermococcales</taxon>
        <taxon>Thermococcaceae</taxon>
        <taxon>Thermococcus</taxon>
    </lineage>
</organism>
<dbReference type="AlphaFoldDB" id="A0A9E7MBM2"/>
<dbReference type="Gene3D" id="2.30.130.60">
    <property type="match status" value="1"/>
</dbReference>
<feature type="domain" description="rRNA small subunit methyltransferase F RNA-binding PUA-like" evidence="1">
    <location>
        <begin position="83"/>
        <end position="131"/>
    </location>
</feature>
<keyword evidence="3" id="KW-1185">Reference proteome</keyword>
<reference evidence="2 3" key="1">
    <citation type="submission" date="2021-08" db="EMBL/GenBank/DDBJ databases">
        <title>Thermococcus onnuriiensis IOH2.</title>
        <authorList>
            <person name="Park Y.-J."/>
        </authorList>
    </citation>
    <scope>NUCLEOTIDE SEQUENCE [LARGE SCALE GENOMIC DNA]</scope>
    <source>
        <strain evidence="2 3">IOH2</strain>
    </source>
</reference>